<proteinExistence type="predicted"/>
<gene>
    <name evidence="1" type="ORF">FOMG_17842</name>
</gene>
<name>W9ZB98_FUSOX</name>
<dbReference type="Proteomes" id="UP000030703">
    <property type="component" value="Unassembled WGS sequence"/>
</dbReference>
<organism evidence="1">
    <name type="scientific">Fusarium oxysporum f. sp. melonis 26406</name>
    <dbReference type="NCBI Taxonomy" id="1089452"/>
    <lineage>
        <taxon>Eukaryota</taxon>
        <taxon>Fungi</taxon>
        <taxon>Dikarya</taxon>
        <taxon>Ascomycota</taxon>
        <taxon>Pezizomycotina</taxon>
        <taxon>Sordariomycetes</taxon>
        <taxon>Hypocreomycetidae</taxon>
        <taxon>Hypocreales</taxon>
        <taxon>Nectriaceae</taxon>
        <taxon>Fusarium</taxon>
        <taxon>Fusarium oxysporum species complex</taxon>
    </lineage>
</organism>
<dbReference type="EMBL" id="JH659398">
    <property type="protein sequence ID" value="EXK25508.1"/>
    <property type="molecule type" value="Genomic_DNA"/>
</dbReference>
<dbReference type="HOGENOM" id="CLU_3392347_0_0_1"/>
<evidence type="ECO:0000313" key="1">
    <source>
        <dbReference type="EMBL" id="EXK25508.1"/>
    </source>
</evidence>
<sequence>MPWEKIQSMYTGLALVKWYYSWLELKSDNLNL</sequence>
<accession>W9ZB98</accession>
<reference evidence="1" key="1">
    <citation type="submission" date="2012-04" db="EMBL/GenBank/DDBJ databases">
        <title>The Genome Sequence of Fusarium oxysporum melonis.</title>
        <authorList>
            <consortium name="The Broad Institute Genome Sequencing Platform"/>
            <person name="Ma L.-J."/>
            <person name="Gale L.R."/>
            <person name="Schwartz D.C."/>
            <person name="Zhou S."/>
            <person name="Corby-Kistler H."/>
            <person name="Young S.K."/>
            <person name="Zeng Q."/>
            <person name="Gargeya S."/>
            <person name="Fitzgerald M."/>
            <person name="Haas B."/>
            <person name="Abouelleil A."/>
            <person name="Alvarado L."/>
            <person name="Arachchi H.M."/>
            <person name="Berlin A."/>
            <person name="Brown A."/>
            <person name="Chapman S.B."/>
            <person name="Chen Z."/>
            <person name="Dunbar C."/>
            <person name="Freedman E."/>
            <person name="Gearin G."/>
            <person name="Goldberg J."/>
            <person name="Griggs A."/>
            <person name="Gujja S."/>
            <person name="Heiman D."/>
            <person name="Howarth C."/>
            <person name="Larson L."/>
            <person name="Lui A."/>
            <person name="MacDonald P.J.P."/>
            <person name="Montmayeur A."/>
            <person name="Murphy C."/>
            <person name="Neiman D."/>
            <person name="Pearson M."/>
            <person name="Priest M."/>
            <person name="Roberts A."/>
            <person name="Saif S."/>
            <person name="Shea T."/>
            <person name="Shenoy N."/>
            <person name="Sisk P."/>
            <person name="Stolte C."/>
            <person name="Sykes S."/>
            <person name="Wortman J."/>
            <person name="Nusbaum C."/>
            <person name="Birren B."/>
        </authorList>
    </citation>
    <scope>NUCLEOTIDE SEQUENCE</scope>
    <source>
        <strain evidence="1">26406</strain>
    </source>
</reference>
<dbReference type="AlphaFoldDB" id="W9ZB98"/>
<protein>
    <submittedName>
        <fullName evidence="1">Uncharacterized protein</fullName>
    </submittedName>
</protein>
<dbReference type="VEuPathDB" id="FungiDB:FOMG_17842"/>
<reference evidence="1" key="2">
    <citation type="submission" date="2012-05" db="EMBL/GenBank/DDBJ databases">
        <title>Annotation of the Genome Sequence of Fusarium oxysporum f. sp. melonis 26406.</title>
        <authorList>
            <consortium name="The Broad Institute Genomics Platform"/>
            <person name="Ma L.-J."/>
            <person name="Corby-Kistler H."/>
            <person name="Broz K."/>
            <person name="Gale L.R."/>
            <person name="Jonkers W."/>
            <person name="O'Donnell K."/>
            <person name="Ploetz R."/>
            <person name="Steinberg C."/>
            <person name="Schwartz D.C."/>
            <person name="VanEtten H."/>
            <person name="Zhou S."/>
            <person name="Young S.K."/>
            <person name="Zeng Q."/>
            <person name="Gargeya S."/>
            <person name="Fitzgerald M."/>
            <person name="Abouelleil A."/>
            <person name="Alvarado L."/>
            <person name="Chapman S.B."/>
            <person name="Gainer-Dewar J."/>
            <person name="Goldberg J."/>
            <person name="Griggs A."/>
            <person name="Gujja S."/>
            <person name="Hansen M."/>
            <person name="Howarth C."/>
            <person name="Imamovic A."/>
            <person name="Ireland A."/>
            <person name="Larimer J."/>
            <person name="McCowan C."/>
            <person name="Murphy C."/>
            <person name="Pearson M."/>
            <person name="Poon T.W."/>
            <person name="Priest M."/>
            <person name="Roberts A."/>
            <person name="Saif S."/>
            <person name="Shea T."/>
            <person name="Sykes S."/>
            <person name="Wortman J."/>
            <person name="Nusbaum C."/>
            <person name="Birren B."/>
        </authorList>
    </citation>
    <scope>NUCLEOTIDE SEQUENCE</scope>
    <source>
        <strain evidence="1">26406</strain>
    </source>
</reference>